<reference evidence="2" key="1">
    <citation type="journal article" date="2019" name="Sci. Rep.">
        <title>Draft genome of Tanacetum cinerariifolium, the natural source of mosquito coil.</title>
        <authorList>
            <person name="Yamashiro T."/>
            <person name="Shiraishi A."/>
            <person name="Satake H."/>
            <person name="Nakayama K."/>
        </authorList>
    </citation>
    <scope>NUCLEOTIDE SEQUENCE</scope>
</reference>
<dbReference type="GO" id="GO:0003964">
    <property type="term" value="F:RNA-directed DNA polymerase activity"/>
    <property type="evidence" value="ECO:0007669"/>
    <property type="project" value="UniProtKB-KW"/>
</dbReference>
<protein>
    <submittedName>
        <fullName evidence="2">Putative reverse transcriptase domain-containing protein</fullName>
    </submittedName>
</protein>
<feature type="domain" description="Integrase catalytic" evidence="1">
    <location>
        <begin position="55"/>
        <end position="222"/>
    </location>
</feature>
<dbReference type="InterPro" id="IPR036397">
    <property type="entry name" value="RNaseH_sf"/>
</dbReference>
<dbReference type="InterPro" id="IPR001584">
    <property type="entry name" value="Integrase_cat-core"/>
</dbReference>
<dbReference type="SUPFAM" id="SSF53098">
    <property type="entry name" value="Ribonuclease H-like"/>
    <property type="match status" value="1"/>
</dbReference>
<dbReference type="InterPro" id="IPR041577">
    <property type="entry name" value="RT_RNaseH_2"/>
</dbReference>
<organism evidence="2">
    <name type="scientific">Tanacetum cinerariifolium</name>
    <name type="common">Dalmatian daisy</name>
    <name type="synonym">Chrysanthemum cinerariifolium</name>
    <dbReference type="NCBI Taxonomy" id="118510"/>
    <lineage>
        <taxon>Eukaryota</taxon>
        <taxon>Viridiplantae</taxon>
        <taxon>Streptophyta</taxon>
        <taxon>Embryophyta</taxon>
        <taxon>Tracheophyta</taxon>
        <taxon>Spermatophyta</taxon>
        <taxon>Magnoliopsida</taxon>
        <taxon>eudicotyledons</taxon>
        <taxon>Gunneridae</taxon>
        <taxon>Pentapetalae</taxon>
        <taxon>asterids</taxon>
        <taxon>campanulids</taxon>
        <taxon>Asterales</taxon>
        <taxon>Asteraceae</taxon>
        <taxon>Asteroideae</taxon>
        <taxon>Anthemideae</taxon>
        <taxon>Anthemidinae</taxon>
        <taxon>Tanacetum</taxon>
    </lineage>
</organism>
<dbReference type="PROSITE" id="PS50994">
    <property type="entry name" value="INTEGRASE"/>
    <property type="match status" value="1"/>
</dbReference>
<keyword evidence="2" id="KW-0808">Transferase</keyword>
<dbReference type="InterPro" id="IPR012337">
    <property type="entry name" value="RNaseH-like_sf"/>
</dbReference>
<gene>
    <name evidence="2" type="ORF">Tci_039945</name>
</gene>
<dbReference type="EMBL" id="BKCJ010005663">
    <property type="protein sequence ID" value="GEU67967.1"/>
    <property type="molecule type" value="Genomic_DNA"/>
</dbReference>
<dbReference type="GO" id="GO:0003676">
    <property type="term" value="F:nucleic acid binding"/>
    <property type="evidence" value="ECO:0007669"/>
    <property type="project" value="InterPro"/>
</dbReference>
<sequence>MVPEENDKIERATVYNSHLSRGITWLKLSPIGNNEKRGCAGSAPYCNSAPTARRLAIWPGTEVFSEDLPGVPPARKVEFQIDLVLGVAPVARAPYQLTPSEIALILALPEGSEKFVVYCDASHKGLGTILIQKEKVIAYASRQLKSLQEALGTQLDMSTAYHPQTDGQSERTIRTLEYMLRACVINFGKCWDRHLPLLEFLYNNSYHTSIKATLFKALYEQLSRVHSTFHDSNLKKCLSDESSVIPLDEIQIDDKLYFVEEPVEIIDREVKRLKQSRIHIVKRKYVCLRSDFDLMVEKRMRVVKKSMGTWIDEVVDQGFEDEDEEGEDKDEIKGFKGLGEHPRCCQTKGSKVEEKLVHLKMVVKFEVLIEKKKICFLGLMKFDWWMEFLIVHLEELEMKKLL</sequence>
<comment type="caution">
    <text evidence="2">The sequence shown here is derived from an EMBL/GenBank/DDBJ whole genome shotgun (WGS) entry which is preliminary data.</text>
</comment>
<dbReference type="Gene3D" id="3.30.420.10">
    <property type="entry name" value="Ribonuclease H-like superfamily/Ribonuclease H"/>
    <property type="match status" value="1"/>
</dbReference>
<proteinExistence type="predicted"/>
<accession>A0A6L2M449</accession>
<evidence type="ECO:0000259" key="1">
    <source>
        <dbReference type="PROSITE" id="PS50994"/>
    </source>
</evidence>
<dbReference type="PANTHER" id="PTHR34072:SF52">
    <property type="entry name" value="RIBONUCLEASE H"/>
    <property type="match status" value="1"/>
</dbReference>
<dbReference type="PANTHER" id="PTHR34072">
    <property type="entry name" value="ENZYMATIC POLYPROTEIN-RELATED"/>
    <property type="match status" value="1"/>
</dbReference>
<dbReference type="Pfam" id="PF17919">
    <property type="entry name" value="RT_RNaseH_2"/>
    <property type="match status" value="1"/>
</dbReference>
<keyword evidence="2" id="KW-0695">RNA-directed DNA polymerase</keyword>
<dbReference type="GO" id="GO:0015074">
    <property type="term" value="P:DNA integration"/>
    <property type="evidence" value="ECO:0007669"/>
    <property type="project" value="InterPro"/>
</dbReference>
<evidence type="ECO:0000313" key="2">
    <source>
        <dbReference type="EMBL" id="GEU67967.1"/>
    </source>
</evidence>
<name>A0A6L2M449_TANCI</name>
<keyword evidence="2" id="KW-0548">Nucleotidyltransferase</keyword>
<dbReference type="AlphaFoldDB" id="A0A6L2M449"/>